<evidence type="ECO:0000313" key="5">
    <source>
        <dbReference type="Proteomes" id="UP001520140"/>
    </source>
</evidence>
<dbReference type="Gene3D" id="6.10.250.1300">
    <property type="match status" value="1"/>
</dbReference>
<accession>A0ABS7NQ84</accession>
<comment type="caution">
    <text evidence="4">The sequence shown here is derived from an EMBL/GenBank/DDBJ whole genome shotgun (WGS) entry which is preliminary data.</text>
</comment>
<name>A0ABS7NQ84_9NOCA</name>
<dbReference type="Proteomes" id="UP001520140">
    <property type="component" value="Unassembled WGS sequence"/>
</dbReference>
<keyword evidence="2" id="KW-0812">Transmembrane</keyword>
<keyword evidence="2" id="KW-0472">Membrane</keyword>
<evidence type="ECO:0000256" key="1">
    <source>
        <dbReference type="SAM" id="MobiDB-lite"/>
    </source>
</evidence>
<evidence type="ECO:0000259" key="3">
    <source>
        <dbReference type="Pfam" id="PF16751"/>
    </source>
</evidence>
<dbReference type="Pfam" id="PF16751">
    <property type="entry name" value="RsdA_SigD_bd"/>
    <property type="match status" value="1"/>
</dbReference>
<organism evidence="4 5">
    <name type="scientific">Rhodococcoides kroppenstedtii</name>
    <dbReference type="NCBI Taxonomy" id="293050"/>
    <lineage>
        <taxon>Bacteria</taxon>
        <taxon>Bacillati</taxon>
        <taxon>Actinomycetota</taxon>
        <taxon>Actinomycetes</taxon>
        <taxon>Mycobacteriales</taxon>
        <taxon>Nocardiaceae</taxon>
        <taxon>Rhodococcoides</taxon>
    </lineage>
</organism>
<evidence type="ECO:0000313" key="4">
    <source>
        <dbReference type="EMBL" id="MBY6319630.1"/>
    </source>
</evidence>
<sequence>MARDTGRGADRDRSLDDENDPVDLMAVRRDDALIEAIAGNGPVATADADEYRLAALLAEWREDIVSAPMPAGPSLDEIQAAMDRAHHAADRGRARSRLRFLRPVVGAAAAVAFLAGGVSAVSFGAEPGDPLWKVKEVVFTQEAQSTAARVETTSALQNVETALARGDADQARTLLAEAATRTPAVRDEQQRAELLGWWTRLNEQLSKLTPPAIPVPPAAPVTPDTAVPDAPQIPEDLSPLPSDIPLPTQDLTLPSIPSLPPLPTGLPFPLPTALPGLPAPSTTVTVPPEILRLPVVPTTVPTVPTVAPDLGDVTPN</sequence>
<keyword evidence="2" id="KW-1133">Transmembrane helix</keyword>
<proteinExistence type="predicted"/>
<feature type="compositionally biased region" description="Basic and acidic residues" evidence="1">
    <location>
        <begin position="1"/>
        <end position="16"/>
    </location>
</feature>
<dbReference type="RefSeq" id="WP_068102192.1">
    <property type="nucleotide sequence ID" value="NZ_JABUKE010000002.1"/>
</dbReference>
<feature type="domain" description="Anti-sigma-D factor RsdA sigma factor binding region" evidence="3">
    <location>
        <begin position="23"/>
        <end position="68"/>
    </location>
</feature>
<keyword evidence="5" id="KW-1185">Reference proteome</keyword>
<gene>
    <name evidence="4" type="ORF">HQ605_02215</name>
</gene>
<dbReference type="InterPro" id="IPR031928">
    <property type="entry name" value="RsdA_SigD-bd"/>
</dbReference>
<evidence type="ECO:0000256" key="2">
    <source>
        <dbReference type="SAM" id="Phobius"/>
    </source>
</evidence>
<feature type="transmembrane region" description="Helical" evidence="2">
    <location>
        <begin position="100"/>
        <end position="125"/>
    </location>
</feature>
<dbReference type="EMBL" id="JABUKG010000002">
    <property type="protein sequence ID" value="MBY6319630.1"/>
    <property type="molecule type" value="Genomic_DNA"/>
</dbReference>
<feature type="region of interest" description="Disordered" evidence="1">
    <location>
        <begin position="1"/>
        <end position="22"/>
    </location>
</feature>
<protein>
    <submittedName>
        <fullName evidence="4">Type IV secretion protein Rhs</fullName>
    </submittedName>
</protein>
<reference evidence="4 5" key="1">
    <citation type="submission" date="2020-06" db="EMBL/GenBank/DDBJ databases">
        <title>Taxonomy, biology and ecology of Rhodococcus bacteria occurring in California pistachio and other woody hosts as revealed by genome sequence analyses.</title>
        <authorList>
            <person name="Gai Y."/>
            <person name="Riely B."/>
        </authorList>
    </citation>
    <scope>NUCLEOTIDE SEQUENCE [LARGE SCALE GENOMIC DNA]</scope>
    <source>
        <strain evidence="4 5">BP-284</strain>
    </source>
</reference>